<feature type="transmembrane region" description="Helical" evidence="8">
    <location>
        <begin position="322"/>
        <end position="343"/>
    </location>
</feature>
<evidence type="ECO:0000256" key="6">
    <source>
        <dbReference type="ARBA" id="ARBA00022989"/>
    </source>
</evidence>
<keyword evidence="7 8" id="KW-0472">Membrane</keyword>
<dbReference type="Proteomes" id="UP001162734">
    <property type="component" value="Chromosome"/>
</dbReference>
<dbReference type="Pfam" id="PF13231">
    <property type="entry name" value="PMT_2"/>
    <property type="match status" value="1"/>
</dbReference>
<keyword evidence="4" id="KW-0808">Transferase</keyword>
<proteinExistence type="predicted"/>
<evidence type="ECO:0000259" key="9">
    <source>
        <dbReference type="Pfam" id="PF13231"/>
    </source>
</evidence>
<comment type="subcellular location">
    <subcellularLocation>
        <location evidence="1">Cell membrane</location>
        <topology evidence="1">Multi-pass membrane protein</topology>
    </subcellularLocation>
</comment>
<dbReference type="RefSeq" id="WP_248344179.1">
    <property type="nucleotide sequence ID" value="NZ_AP025592.1"/>
</dbReference>
<feature type="transmembrane region" description="Helical" evidence="8">
    <location>
        <begin position="231"/>
        <end position="253"/>
    </location>
</feature>
<evidence type="ECO:0000256" key="8">
    <source>
        <dbReference type="SAM" id="Phobius"/>
    </source>
</evidence>
<evidence type="ECO:0000256" key="2">
    <source>
        <dbReference type="ARBA" id="ARBA00022475"/>
    </source>
</evidence>
<feature type="transmembrane region" description="Helical" evidence="8">
    <location>
        <begin position="200"/>
        <end position="219"/>
    </location>
</feature>
<keyword evidence="2" id="KW-1003">Cell membrane</keyword>
<organism evidence="10 11">
    <name type="scientific">Anaeromyxobacter paludicola</name>
    <dbReference type="NCBI Taxonomy" id="2918171"/>
    <lineage>
        <taxon>Bacteria</taxon>
        <taxon>Pseudomonadati</taxon>
        <taxon>Myxococcota</taxon>
        <taxon>Myxococcia</taxon>
        <taxon>Myxococcales</taxon>
        <taxon>Cystobacterineae</taxon>
        <taxon>Anaeromyxobacteraceae</taxon>
        <taxon>Anaeromyxobacter</taxon>
    </lineage>
</organism>
<sequence>MPPSARRTGLALAGITAAALVLRLVLLGRASLWLDEMWSIATARMDGAAVLSVVLHRDSNASLYYALLHGWIGLGQGEGTVRLLSALLGAATVPAVYLLGARLGGARLGLAGAALLAVNGVHVQFSQEARAYSLVILLVTLATGCFARALEAGDRRAWAGWVLAGALAVYAHVFAALALAAHGVAFLLRRRRGATAWRRLLASGAALLALLAPLALLLTARTREPTAPLGWVAPVGARSLGALLWLLAGNPVLDSSRGTAELLPGIPLALLYVALCGLALVRGARGGGEGATRDGLVLLASLAVVPALIAFGASLAKPVFVAKYLLVSMPGTALLAAVGLLAIRPGWPRRAALGVMVAVSLAMLPAYYRSRANDREWPSATAALLAGARPGDAAVFLVAPGRLLFDHYRGAPARPDPGIEVAYPPWRDPSHDPEALAYLPALPAGLADDLAARHPRVWLVLFHDEFRFTAPTARALEAELGARYPLAAEALFRGRQERVRLLLFSRTADAPAAPAARPAAAPGR</sequence>
<keyword evidence="11" id="KW-1185">Reference proteome</keyword>
<evidence type="ECO:0000256" key="3">
    <source>
        <dbReference type="ARBA" id="ARBA00022676"/>
    </source>
</evidence>
<reference evidence="11" key="1">
    <citation type="journal article" date="2022" name="Int. J. Syst. Evol. Microbiol.">
        <title>Anaeromyxobacter oryzae sp. nov., Anaeromyxobacter diazotrophicus sp. nov. and Anaeromyxobacter paludicola sp. nov., isolated from paddy soils.</title>
        <authorList>
            <person name="Itoh H."/>
            <person name="Xu Z."/>
            <person name="Mise K."/>
            <person name="Masuda Y."/>
            <person name="Ushijima N."/>
            <person name="Hayakawa C."/>
            <person name="Shiratori Y."/>
            <person name="Senoo K."/>
        </authorList>
    </citation>
    <scope>NUCLEOTIDE SEQUENCE [LARGE SCALE GENOMIC DNA]</scope>
    <source>
        <strain evidence="11">Red630</strain>
    </source>
</reference>
<feature type="transmembrane region" description="Helical" evidence="8">
    <location>
        <begin position="265"/>
        <end position="284"/>
    </location>
</feature>
<evidence type="ECO:0000313" key="11">
    <source>
        <dbReference type="Proteomes" id="UP001162734"/>
    </source>
</evidence>
<feature type="transmembrane region" description="Helical" evidence="8">
    <location>
        <begin position="162"/>
        <end position="188"/>
    </location>
</feature>
<dbReference type="InterPro" id="IPR038731">
    <property type="entry name" value="RgtA/B/C-like"/>
</dbReference>
<keyword evidence="3" id="KW-0328">Glycosyltransferase</keyword>
<evidence type="ECO:0000256" key="4">
    <source>
        <dbReference type="ARBA" id="ARBA00022679"/>
    </source>
</evidence>
<keyword evidence="6 8" id="KW-1133">Transmembrane helix</keyword>
<dbReference type="PANTHER" id="PTHR33908:SF3">
    <property type="entry name" value="UNDECAPRENYL PHOSPHATE-ALPHA-4-AMINO-4-DEOXY-L-ARABINOSE ARABINOSYL TRANSFERASE"/>
    <property type="match status" value="1"/>
</dbReference>
<feature type="transmembrane region" description="Helical" evidence="8">
    <location>
        <begin position="296"/>
        <end position="316"/>
    </location>
</feature>
<evidence type="ECO:0000256" key="5">
    <source>
        <dbReference type="ARBA" id="ARBA00022692"/>
    </source>
</evidence>
<feature type="transmembrane region" description="Helical" evidence="8">
    <location>
        <begin position="350"/>
        <end position="368"/>
    </location>
</feature>
<feature type="domain" description="Glycosyltransferase RgtA/B/C/D-like" evidence="9">
    <location>
        <begin position="75"/>
        <end position="211"/>
    </location>
</feature>
<name>A0ABN6N2K0_9BACT</name>
<gene>
    <name evidence="10" type="ORF">AMPC_05500</name>
</gene>
<accession>A0ABN6N2K0</accession>
<dbReference type="InterPro" id="IPR050297">
    <property type="entry name" value="LipidA_mod_glycosyltrf_83"/>
</dbReference>
<evidence type="ECO:0000256" key="7">
    <source>
        <dbReference type="ARBA" id="ARBA00023136"/>
    </source>
</evidence>
<keyword evidence="5 8" id="KW-0812">Transmembrane</keyword>
<protein>
    <recommendedName>
        <fullName evidence="9">Glycosyltransferase RgtA/B/C/D-like domain-containing protein</fullName>
    </recommendedName>
</protein>
<feature type="transmembrane region" description="Helical" evidence="8">
    <location>
        <begin position="131"/>
        <end position="150"/>
    </location>
</feature>
<evidence type="ECO:0000313" key="10">
    <source>
        <dbReference type="EMBL" id="BDG07437.1"/>
    </source>
</evidence>
<dbReference type="PANTHER" id="PTHR33908">
    <property type="entry name" value="MANNOSYLTRANSFERASE YKCB-RELATED"/>
    <property type="match status" value="1"/>
</dbReference>
<evidence type="ECO:0000256" key="1">
    <source>
        <dbReference type="ARBA" id="ARBA00004651"/>
    </source>
</evidence>
<dbReference type="EMBL" id="AP025592">
    <property type="protein sequence ID" value="BDG07437.1"/>
    <property type="molecule type" value="Genomic_DNA"/>
</dbReference>